<protein>
    <recommendedName>
        <fullName evidence="3">ER membrane protein complex subunit 6</fullName>
    </recommendedName>
</protein>
<comment type="caution">
    <text evidence="10">The sequence shown here is derived from an EMBL/GenBank/DDBJ whole genome shotgun (WGS) entry which is preliminary data.</text>
</comment>
<dbReference type="EMBL" id="CAJPDS010000058">
    <property type="protein sequence ID" value="CAF9931181.1"/>
    <property type="molecule type" value="Genomic_DNA"/>
</dbReference>
<dbReference type="PANTHER" id="PTHR20994:SF0">
    <property type="entry name" value="ER MEMBRANE PROTEIN COMPLEX SUBUNIT 6"/>
    <property type="match status" value="1"/>
</dbReference>
<dbReference type="Proteomes" id="UP000664521">
    <property type="component" value="Unassembled WGS sequence"/>
</dbReference>
<evidence type="ECO:0000256" key="5">
    <source>
        <dbReference type="ARBA" id="ARBA00022824"/>
    </source>
</evidence>
<keyword evidence="5" id="KW-0256">Endoplasmic reticulum</keyword>
<dbReference type="OrthoDB" id="16510at2759"/>
<dbReference type="GO" id="GO:0034975">
    <property type="term" value="P:protein folding in endoplasmic reticulum"/>
    <property type="evidence" value="ECO:0007669"/>
    <property type="project" value="TreeGrafter"/>
</dbReference>
<sequence>MATEKERKLQIEPVVQESVMHNARTSLTDPAPAQVLATVRSLTSSLFGIAAGILGLESYAGFIYFILGTLFVSFLIWLLRIKASQSSGAGQQQPKSDVDGGSRAKRSTNVVTRGQSLYFENAIWELWMGGNELWGGLSSFVLTWTLFYGIVRP</sequence>
<accession>A0A8H3FS20</accession>
<dbReference type="InterPro" id="IPR029008">
    <property type="entry name" value="EMC6-like"/>
</dbReference>
<keyword evidence="6 9" id="KW-1133">Transmembrane helix</keyword>
<evidence type="ECO:0000256" key="1">
    <source>
        <dbReference type="ARBA" id="ARBA00004477"/>
    </source>
</evidence>
<feature type="transmembrane region" description="Helical" evidence="9">
    <location>
        <begin position="133"/>
        <end position="151"/>
    </location>
</feature>
<proteinExistence type="inferred from homology"/>
<evidence type="ECO:0000256" key="3">
    <source>
        <dbReference type="ARBA" id="ARBA00020827"/>
    </source>
</evidence>
<evidence type="ECO:0000256" key="2">
    <source>
        <dbReference type="ARBA" id="ARBA00009436"/>
    </source>
</evidence>
<dbReference type="GO" id="GO:0000045">
    <property type="term" value="P:autophagosome assembly"/>
    <property type="evidence" value="ECO:0007669"/>
    <property type="project" value="TreeGrafter"/>
</dbReference>
<dbReference type="GO" id="GO:0072546">
    <property type="term" value="C:EMC complex"/>
    <property type="evidence" value="ECO:0007669"/>
    <property type="project" value="InterPro"/>
</dbReference>
<evidence type="ECO:0000256" key="4">
    <source>
        <dbReference type="ARBA" id="ARBA00022692"/>
    </source>
</evidence>
<evidence type="ECO:0000256" key="6">
    <source>
        <dbReference type="ARBA" id="ARBA00022989"/>
    </source>
</evidence>
<comment type="subcellular location">
    <subcellularLocation>
        <location evidence="1">Endoplasmic reticulum membrane</location>
        <topology evidence="1">Multi-pass membrane protein</topology>
    </subcellularLocation>
</comment>
<feature type="region of interest" description="Disordered" evidence="8">
    <location>
        <begin position="88"/>
        <end position="107"/>
    </location>
</feature>
<comment type="similarity">
    <text evidence="2">Belongs to the EMC6 family.</text>
</comment>
<evidence type="ECO:0000256" key="7">
    <source>
        <dbReference type="ARBA" id="ARBA00023136"/>
    </source>
</evidence>
<dbReference type="AlphaFoldDB" id="A0A8H3FS20"/>
<keyword evidence="4 9" id="KW-0812">Transmembrane</keyword>
<evidence type="ECO:0000256" key="8">
    <source>
        <dbReference type="SAM" id="MobiDB-lite"/>
    </source>
</evidence>
<dbReference type="Pfam" id="PF07019">
    <property type="entry name" value="EMC6"/>
    <property type="match status" value="1"/>
</dbReference>
<evidence type="ECO:0000256" key="9">
    <source>
        <dbReference type="SAM" id="Phobius"/>
    </source>
</evidence>
<evidence type="ECO:0000313" key="11">
    <source>
        <dbReference type="Proteomes" id="UP000664521"/>
    </source>
</evidence>
<dbReference type="PANTHER" id="PTHR20994">
    <property type="entry name" value="ER MEMBRANE PROTEIN COMPLEX SUBUNIT 6"/>
    <property type="match status" value="1"/>
</dbReference>
<dbReference type="InterPro" id="IPR008504">
    <property type="entry name" value="Emc6"/>
</dbReference>
<feature type="transmembrane region" description="Helical" evidence="9">
    <location>
        <begin position="62"/>
        <end position="79"/>
    </location>
</feature>
<gene>
    <name evidence="10" type="ORF">HETSPECPRED_007820</name>
</gene>
<name>A0A8H3FS20_9LECA</name>
<evidence type="ECO:0000313" key="10">
    <source>
        <dbReference type="EMBL" id="CAF9931181.1"/>
    </source>
</evidence>
<organism evidence="10 11">
    <name type="scientific">Heterodermia speciosa</name>
    <dbReference type="NCBI Taxonomy" id="116794"/>
    <lineage>
        <taxon>Eukaryota</taxon>
        <taxon>Fungi</taxon>
        <taxon>Dikarya</taxon>
        <taxon>Ascomycota</taxon>
        <taxon>Pezizomycotina</taxon>
        <taxon>Lecanoromycetes</taxon>
        <taxon>OSLEUM clade</taxon>
        <taxon>Lecanoromycetidae</taxon>
        <taxon>Caliciales</taxon>
        <taxon>Physciaceae</taxon>
        <taxon>Heterodermia</taxon>
    </lineage>
</organism>
<reference evidence="10" key="1">
    <citation type="submission" date="2021-03" db="EMBL/GenBank/DDBJ databases">
        <authorList>
            <person name="Tagirdzhanova G."/>
        </authorList>
    </citation>
    <scope>NUCLEOTIDE SEQUENCE</scope>
</reference>
<keyword evidence="11" id="KW-1185">Reference proteome</keyword>
<keyword evidence="7 9" id="KW-0472">Membrane</keyword>